<dbReference type="Pfam" id="PF15892">
    <property type="entry name" value="BNR_4"/>
    <property type="match status" value="1"/>
</dbReference>
<gene>
    <name evidence="1" type="ORF">GCM10007390_25470</name>
</gene>
<proteinExistence type="predicted"/>
<dbReference type="EMBL" id="BMXF01000002">
    <property type="protein sequence ID" value="GHB70649.1"/>
    <property type="molecule type" value="Genomic_DNA"/>
</dbReference>
<protein>
    <recommendedName>
        <fullName evidence="3">BNR repeat-containing family member</fullName>
    </recommendedName>
</protein>
<dbReference type="Proteomes" id="UP000598271">
    <property type="component" value="Unassembled WGS sequence"/>
</dbReference>
<name>A0A8J3D746_9BACT</name>
<accession>A0A8J3D746</accession>
<comment type="caution">
    <text evidence="1">The sequence shown here is derived from an EMBL/GenBank/DDBJ whole genome shotgun (WGS) entry which is preliminary data.</text>
</comment>
<organism evidence="1 2">
    <name type="scientific">Persicitalea jodogahamensis</name>
    <dbReference type="NCBI Taxonomy" id="402147"/>
    <lineage>
        <taxon>Bacteria</taxon>
        <taxon>Pseudomonadati</taxon>
        <taxon>Bacteroidota</taxon>
        <taxon>Cytophagia</taxon>
        <taxon>Cytophagales</taxon>
        <taxon>Spirosomataceae</taxon>
        <taxon>Persicitalea</taxon>
    </lineage>
</organism>
<evidence type="ECO:0000313" key="2">
    <source>
        <dbReference type="Proteomes" id="UP000598271"/>
    </source>
</evidence>
<evidence type="ECO:0000313" key="1">
    <source>
        <dbReference type="EMBL" id="GHB70649.1"/>
    </source>
</evidence>
<evidence type="ECO:0008006" key="3">
    <source>
        <dbReference type="Google" id="ProtNLM"/>
    </source>
</evidence>
<sequence>MKRAFILPILLLFFVRFGFCQKRPNAEGFEIIPVAKVWSGHSVGFDLLTTDKFQYVGYYDEGQNMVIAQRPLGSRQWKKTVLPTKVGWDSHNYIEMAVDRDGYLHVSGNMHAVPLIYFRSEQPENIDQFIKLPMTGKREERVTYPIFLKNKSGDLYFQYRDGGSGNGTTLYNRYDPASKTWQPLFDTPFFDGEEEASAYMSLPTLGPDDYFYIVWMWRQTPTANTCHNISLVRSRDLLSWETVQGQPIELPIQWRNRSPIVVPIGPWNGLTNMAYNVGWDQDKKPCIVYHQYDPQGISQIFVARWEKDGEQAGNWHTQQISHWPDFTWALDERGSIKKSIHISNAKPTADGRLAVSYDHEKFGKGTWLLNHETLQTEKEVKEDTQPVGARLPQIVLNKDMEARTKTDNTGQYIMRWQTLPVNQDRPRPDPVPAPTDLVIYEIEKK</sequence>
<dbReference type="RefSeq" id="WP_189564831.1">
    <property type="nucleotide sequence ID" value="NZ_BMXF01000002.1"/>
</dbReference>
<keyword evidence="2" id="KW-1185">Reference proteome</keyword>
<reference evidence="1 2" key="1">
    <citation type="journal article" date="2014" name="Int. J. Syst. Evol. Microbiol.">
        <title>Complete genome sequence of Corynebacterium casei LMG S-19264T (=DSM 44701T), isolated from a smear-ripened cheese.</title>
        <authorList>
            <consortium name="US DOE Joint Genome Institute (JGI-PGF)"/>
            <person name="Walter F."/>
            <person name="Albersmeier A."/>
            <person name="Kalinowski J."/>
            <person name="Ruckert C."/>
        </authorList>
    </citation>
    <scope>NUCLEOTIDE SEQUENCE [LARGE SCALE GENOMIC DNA]</scope>
    <source>
        <strain evidence="1 2">KCTC 12866</strain>
    </source>
</reference>
<dbReference type="AlphaFoldDB" id="A0A8J3D746"/>